<dbReference type="Proteomes" id="UP000237246">
    <property type="component" value="Unassembled WGS sequence"/>
</dbReference>
<sequence>WGVIRDSETHFHVPCQYATSYCVYSQSLSYKSTILQNRDTERINDISLCKEIGCRTDLQFSRLVMFSLWTGSPPALQHSYLPFSLRLLVIPYTTVKKTATDTFVFQYVWSSLNALSWSGKQVLHHMWMKLISLQVCSIP</sequence>
<organism evidence="1 2">
    <name type="scientific">Bambusicola thoracicus</name>
    <name type="common">Chinese bamboo-partridge</name>
    <name type="synonym">Perdix thoracica</name>
    <dbReference type="NCBI Taxonomy" id="9083"/>
    <lineage>
        <taxon>Eukaryota</taxon>
        <taxon>Metazoa</taxon>
        <taxon>Chordata</taxon>
        <taxon>Craniata</taxon>
        <taxon>Vertebrata</taxon>
        <taxon>Euteleostomi</taxon>
        <taxon>Archelosauria</taxon>
        <taxon>Archosauria</taxon>
        <taxon>Dinosauria</taxon>
        <taxon>Saurischia</taxon>
        <taxon>Theropoda</taxon>
        <taxon>Coelurosauria</taxon>
        <taxon>Aves</taxon>
        <taxon>Neognathae</taxon>
        <taxon>Galloanserae</taxon>
        <taxon>Galliformes</taxon>
        <taxon>Phasianidae</taxon>
        <taxon>Perdicinae</taxon>
        <taxon>Bambusicola</taxon>
    </lineage>
</organism>
<comment type="caution">
    <text evidence="1">The sequence shown here is derived from an EMBL/GenBank/DDBJ whole genome shotgun (WGS) entry which is preliminary data.</text>
</comment>
<proteinExistence type="predicted"/>
<feature type="non-terminal residue" evidence="1">
    <location>
        <position position="1"/>
    </location>
</feature>
<protein>
    <submittedName>
        <fullName evidence="1">Uncharacterized protein</fullName>
    </submittedName>
</protein>
<keyword evidence="2" id="KW-1185">Reference proteome</keyword>
<accession>A0A2P4SNG0</accession>
<gene>
    <name evidence="1" type="ORF">CIB84_010585</name>
</gene>
<reference evidence="1 2" key="1">
    <citation type="submission" date="2018-01" db="EMBL/GenBank/DDBJ databases">
        <title>Comparison of the Chinese Bamboo Partridge and Red Junglefowl genome sequences highlights the importance of demography in genome evolution.</title>
        <authorList>
            <person name="Tiley G.P."/>
            <person name="Kimball R.T."/>
            <person name="Braun E.L."/>
            <person name="Burleigh J.G."/>
        </authorList>
    </citation>
    <scope>NUCLEOTIDE SEQUENCE [LARGE SCALE GENOMIC DNA]</scope>
    <source>
        <strain evidence="1">RTK389</strain>
        <tissue evidence="1">Blood</tissue>
    </source>
</reference>
<evidence type="ECO:0000313" key="2">
    <source>
        <dbReference type="Proteomes" id="UP000237246"/>
    </source>
</evidence>
<evidence type="ECO:0000313" key="1">
    <source>
        <dbReference type="EMBL" id="POI25665.1"/>
    </source>
</evidence>
<dbReference type="EMBL" id="PPHD01032918">
    <property type="protein sequence ID" value="POI25665.1"/>
    <property type="molecule type" value="Genomic_DNA"/>
</dbReference>
<name>A0A2P4SNG0_BAMTH</name>
<dbReference type="AlphaFoldDB" id="A0A2P4SNG0"/>